<feature type="non-terminal residue" evidence="1">
    <location>
        <position position="1"/>
    </location>
</feature>
<dbReference type="EMBL" id="BTSX01000001">
    <property type="protein sequence ID" value="GMS78096.1"/>
    <property type="molecule type" value="Genomic_DNA"/>
</dbReference>
<evidence type="ECO:0000313" key="2">
    <source>
        <dbReference type="Proteomes" id="UP001432027"/>
    </source>
</evidence>
<accession>A0AAV5SEH6</accession>
<feature type="non-terminal residue" evidence="1">
    <location>
        <position position="112"/>
    </location>
</feature>
<proteinExistence type="predicted"/>
<reference evidence="1" key="1">
    <citation type="submission" date="2023-10" db="EMBL/GenBank/DDBJ databases">
        <title>Genome assembly of Pristionchus species.</title>
        <authorList>
            <person name="Yoshida K."/>
            <person name="Sommer R.J."/>
        </authorList>
    </citation>
    <scope>NUCLEOTIDE SEQUENCE</scope>
    <source>
        <strain evidence="1">RS0144</strain>
    </source>
</reference>
<protein>
    <submittedName>
        <fullName evidence="1">Uncharacterized protein</fullName>
    </submittedName>
</protein>
<dbReference type="Proteomes" id="UP001432027">
    <property type="component" value="Unassembled WGS sequence"/>
</dbReference>
<comment type="caution">
    <text evidence="1">The sequence shown here is derived from an EMBL/GenBank/DDBJ whole genome shotgun (WGS) entry which is preliminary data.</text>
</comment>
<keyword evidence="2" id="KW-1185">Reference proteome</keyword>
<gene>
    <name evidence="1" type="ORF">PENTCL1PPCAC_271</name>
</gene>
<organism evidence="1 2">
    <name type="scientific">Pristionchus entomophagus</name>
    <dbReference type="NCBI Taxonomy" id="358040"/>
    <lineage>
        <taxon>Eukaryota</taxon>
        <taxon>Metazoa</taxon>
        <taxon>Ecdysozoa</taxon>
        <taxon>Nematoda</taxon>
        <taxon>Chromadorea</taxon>
        <taxon>Rhabditida</taxon>
        <taxon>Rhabditina</taxon>
        <taxon>Diplogasteromorpha</taxon>
        <taxon>Diplogasteroidea</taxon>
        <taxon>Neodiplogasteridae</taxon>
        <taxon>Pristionchus</taxon>
    </lineage>
</organism>
<name>A0AAV5SEH6_9BILA</name>
<dbReference type="AlphaFoldDB" id="A0AAV5SEH6"/>
<evidence type="ECO:0000313" key="1">
    <source>
        <dbReference type="EMBL" id="GMS78096.1"/>
    </source>
</evidence>
<sequence length="112" mass="12360">IPSKTTGTLYVRSANVGHPFSNQMDLTASHSSSFIAYSLPSIGHSSSSTTEGIVVRAKPLSASHQSNLQRFIQSQRIDMHRRYAEILNERSLASIGDWEELKKKVPGSAHHE</sequence>